<reference evidence="1" key="1">
    <citation type="submission" date="2013-05" db="EMBL/GenBank/DDBJ databases">
        <authorList>
            <person name="Harkins D.M."/>
            <person name="Durkin A.S."/>
            <person name="Brinkac L.M."/>
            <person name="Haft D.H."/>
            <person name="Selengut J.D."/>
            <person name="Sanka R."/>
            <person name="DePew J."/>
            <person name="Purushe J."/>
            <person name="Hartskeerl R.A."/>
            <person name="Ahmed A."/>
            <person name="van der Linden H."/>
            <person name="Goris M.G.A."/>
            <person name="Vinetz J.M."/>
            <person name="Sutton G.G."/>
            <person name="Nierman W.C."/>
            <person name="Fouts D.E."/>
        </authorList>
    </citation>
    <scope>NUCLEOTIDE SEQUENCE [LARGE SCALE GENOMIC DNA]</scope>
    <source>
        <strain evidence="1">5399</strain>
    </source>
</reference>
<comment type="caution">
    <text evidence="1">The sequence shown here is derived from an EMBL/GenBank/DDBJ whole genome shotgun (WGS) entry which is preliminary data.</text>
</comment>
<dbReference type="AlphaFoldDB" id="T0F098"/>
<proteinExistence type="predicted"/>
<gene>
    <name evidence="1" type="ORF">LEP1GSC050_4065</name>
</gene>
<dbReference type="STRING" id="1049789.LEP1GSC050_4065"/>
<sequence length="40" mass="4494">MHFLSHFLQGILPVKVKTMPPGTETNMDGCSAERIPYSIF</sequence>
<accession>T0F098</accession>
<evidence type="ECO:0000313" key="1">
    <source>
        <dbReference type="EMBL" id="EQA44565.1"/>
    </source>
</evidence>
<evidence type="ECO:0000313" key="2">
    <source>
        <dbReference type="Proteomes" id="UP000015454"/>
    </source>
</evidence>
<keyword evidence="2" id="KW-1185">Reference proteome</keyword>
<dbReference type="Proteomes" id="UP000015454">
    <property type="component" value="Unassembled WGS sequence"/>
</dbReference>
<organism evidence="1 2">
    <name type="scientific">Leptospira broomii serovar Hurstbridge str. 5399</name>
    <dbReference type="NCBI Taxonomy" id="1049789"/>
    <lineage>
        <taxon>Bacteria</taxon>
        <taxon>Pseudomonadati</taxon>
        <taxon>Spirochaetota</taxon>
        <taxon>Spirochaetia</taxon>
        <taxon>Leptospirales</taxon>
        <taxon>Leptospiraceae</taxon>
        <taxon>Leptospira</taxon>
    </lineage>
</organism>
<protein>
    <submittedName>
        <fullName evidence="1">Uncharacterized protein</fullName>
    </submittedName>
</protein>
<name>T0F098_9LEPT</name>
<dbReference type="EMBL" id="AHMO02000008">
    <property type="protein sequence ID" value="EQA44565.1"/>
    <property type="molecule type" value="Genomic_DNA"/>
</dbReference>